<dbReference type="EMBL" id="CP063362">
    <property type="protein sequence ID" value="QRG07751.1"/>
    <property type="molecule type" value="Genomic_DNA"/>
</dbReference>
<dbReference type="CDD" id="cd05401">
    <property type="entry name" value="NT_GlnE_GlnD_like"/>
    <property type="match status" value="1"/>
</dbReference>
<proteinExistence type="predicted"/>
<feature type="region of interest" description="Disordered" evidence="3">
    <location>
        <begin position="1"/>
        <end position="71"/>
    </location>
</feature>
<dbReference type="InterPro" id="IPR046342">
    <property type="entry name" value="CBS_dom_sf"/>
</dbReference>
<dbReference type="Proteomes" id="UP000596427">
    <property type="component" value="Chromosome"/>
</dbReference>
<dbReference type="InterPro" id="IPR051462">
    <property type="entry name" value="CBS_domain-containing"/>
</dbReference>
<dbReference type="AlphaFoldDB" id="A0A974SIU7"/>
<dbReference type="PROSITE" id="PS51371">
    <property type="entry name" value="CBS"/>
    <property type="match status" value="1"/>
</dbReference>
<sequence>MPRPPDTEPGTSDDDRLIPRADTARGQGGPSPPAEDHADGGLSQAAASFDPPRPTDPPRPGRVSASGRERRELVSLMTSRVRDVYVRKPFFVDGGTDIVSLCRALSERRLSDALVRDDGRIGIFTTTDLRDALLRETPPDRLAVREVATFEPWSVRPDDELYDALILMLRHRIHRVLVREGAGSGEDGIVGVLGQLDLMAFVANHSHLIALEAAQATSFDELKAAARQIDSLVTVLDGDGVRVEVIAALVGELNRQVFRRLWEMLAPPELRANSCLVVMGSEGRGEQIIKTDQDNALLLADGFACEGLEAITQRFTAALIDFGYPPCPGGIMLSRPLWCQPLSAFKDTLRRWIHGGDPEGPMNLAIFLDAAVVAGDGGLLAAARAHVDFLMMNDAGYFARFAQAVERFGEGGSWWSRLPGLTGRAAAEIDLKKLGIFPLVHGVRALALEHRIYALGTAERLQALVETGHMEPSFARDLTDALRFLIGLKLASNLRQIAEGRPPGNAIRLTELGTLERQALKEALAIVRGFKQWLGRHYRFDAL</sequence>
<evidence type="ECO:0000259" key="4">
    <source>
        <dbReference type="PROSITE" id="PS51371"/>
    </source>
</evidence>
<evidence type="ECO:0000313" key="6">
    <source>
        <dbReference type="Proteomes" id="UP000596427"/>
    </source>
</evidence>
<feature type="compositionally biased region" description="Pro residues" evidence="3">
    <location>
        <begin position="51"/>
        <end position="60"/>
    </location>
</feature>
<evidence type="ECO:0000256" key="1">
    <source>
        <dbReference type="ARBA" id="ARBA00022737"/>
    </source>
</evidence>
<dbReference type="PANTHER" id="PTHR48108:SF34">
    <property type="entry name" value="CBS DOMAIN-CONTAINING PROTEIN YHCV"/>
    <property type="match status" value="1"/>
</dbReference>
<dbReference type="PANTHER" id="PTHR48108">
    <property type="entry name" value="CBS DOMAIN-CONTAINING PROTEIN CBSX2, CHLOROPLASTIC"/>
    <property type="match status" value="1"/>
</dbReference>
<feature type="domain" description="CBS" evidence="4">
    <location>
        <begin position="148"/>
        <end position="211"/>
    </location>
</feature>
<evidence type="ECO:0000256" key="2">
    <source>
        <dbReference type="PROSITE-ProRule" id="PRU00703"/>
    </source>
</evidence>
<dbReference type="InterPro" id="IPR018821">
    <property type="entry name" value="DUF294_put_nucleoTrafse_sb-bd"/>
</dbReference>
<dbReference type="KEGG" id="xdi:EZH22_05030"/>
<dbReference type="InterPro" id="IPR000644">
    <property type="entry name" value="CBS_dom"/>
</dbReference>
<dbReference type="SUPFAM" id="SSF54631">
    <property type="entry name" value="CBS-domain pair"/>
    <property type="match status" value="1"/>
</dbReference>
<accession>A0A974SIU7</accession>
<name>A0A974SIU7_9HYPH</name>
<organism evidence="5 6">
    <name type="scientific">Xanthobacter dioxanivorans</name>
    <dbReference type="NCBI Taxonomy" id="2528964"/>
    <lineage>
        <taxon>Bacteria</taxon>
        <taxon>Pseudomonadati</taxon>
        <taxon>Pseudomonadota</taxon>
        <taxon>Alphaproteobacteria</taxon>
        <taxon>Hyphomicrobiales</taxon>
        <taxon>Xanthobacteraceae</taxon>
        <taxon>Xanthobacter</taxon>
    </lineage>
</organism>
<keyword evidence="6" id="KW-1185">Reference proteome</keyword>
<gene>
    <name evidence="5" type="ORF">EZH22_05030</name>
</gene>
<dbReference type="Pfam" id="PF03445">
    <property type="entry name" value="DUF294"/>
    <property type="match status" value="1"/>
</dbReference>
<feature type="compositionally biased region" description="Basic and acidic residues" evidence="3">
    <location>
        <begin position="13"/>
        <end position="23"/>
    </location>
</feature>
<dbReference type="GO" id="GO:0008773">
    <property type="term" value="F:[protein-PII] uridylyltransferase activity"/>
    <property type="evidence" value="ECO:0007669"/>
    <property type="project" value="InterPro"/>
</dbReference>
<dbReference type="CDD" id="cd04589">
    <property type="entry name" value="CBS_pair_CAP-ED_NT_Pol-beta-like_DUF294_assoc"/>
    <property type="match status" value="1"/>
</dbReference>
<dbReference type="Gene3D" id="3.10.580.10">
    <property type="entry name" value="CBS-domain"/>
    <property type="match status" value="1"/>
</dbReference>
<dbReference type="Pfam" id="PF00571">
    <property type="entry name" value="CBS"/>
    <property type="match status" value="2"/>
</dbReference>
<protein>
    <submittedName>
        <fullName evidence="5">CBS domain-containing protein</fullName>
    </submittedName>
</protein>
<evidence type="ECO:0000256" key="3">
    <source>
        <dbReference type="SAM" id="MobiDB-lite"/>
    </source>
</evidence>
<dbReference type="Pfam" id="PF10335">
    <property type="entry name" value="DUF294_C"/>
    <property type="match status" value="1"/>
</dbReference>
<dbReference type="InterPro" id="IPR005105">
    <property type="entry name" value="GlnD_Uridyltrans_N"/>
</dbReference>
<keyword evidence="2" id="KW-0129">CBS domain</keyword>
<reference evidence="5 6" key="1">
    <citation type="submission" date="2020-10" db="EMBL/GenBank/DDBJ databases">
        <title>Degradation of 1,4-Dioxane by Xanthobacter sp. YN2, via a Novel Group-2 Soluble Di-Iron Monooxygenase.</title>
        <authorList>
            <person name="Ma F."/>
            <person name="Wang Y."/>
            <person name="Yang J."/>
            <person name="Guo H."/>
            <person name="Su D."/>
            <person name="Yu L."/>
        </authorList>
    </citation>
    <scope>NUCLEOTIDE SEQUENCE [LARGE SCALE GENOMIC DNA]</scope>
    <source>
        <strain evidence="5 6">YN2</strain>
    </source>
</reference>
<dbReference type="SMART" id="SM00116">
    <property type="entry name" value="CBS"/>
    <property type="match status" value="2"/>
</dbReference>
<evidence type="ECO:0000313" key="5">
    <source>
        <dbReference type="EMBL" id="QRG07751.1"/>
    </source>
</evidence>
<keyword evidence="1" id="KW-0677">Repeat</keyword>